<evidence type="ECO:0000313" key="2">
    <source>
        <dbReference type="EMBL" id="MFC6152379.1"/>
    </source>
</evidence>
<evidence type="ECO:0000256" key="1">
    <source>
        <dbReference type="SAM" id="SignalP"/>
    </source>
</evidence>
<evidence type="ECO:0008006" key="4">
    <source>
        <dbReference type="Google" id="ProtNLM"/>
    </source>
</evidence>
<dbReference type="PROSITE" id="PS51257">
    <property type="entry name" value="PROKAR_LIPOPROTEIN"/>
    <property type="match status" value="1"/>
</dbReference>
<sequence length="369" mass="39159">MWSDKSALVRSGIVSAGLVLSLAACGALMPGQNPGGGAGPAQPQAGDGPGVTEDSVKVVFVGTDLTAVEAITGFKTEPPGDLAEQVEALETWVNANGGMGGRKLDAVYKLYDGINDSVAAEEQLCNQITQDEKAFAAVITGQFQTNARPCYAKRKTVVMDATLLASDQEYYEELAPFLWSPSYPELGAHTRAQLQVLDEEGFFAAGAGGLGVVAADSPVNKRVYENTVVPMLEEKGVDFKVSWIDTTDMGTLNTTLGEAAGSFRDRGLKNVVFLGGARMASMFSTAAGAIKYEARYAMTSYDNPTYFTNNGDELSSPSMRNTMVGVGTTPAQEVTQPDSHPFPSAEEEKCIGIYKEAGITWKTREGARV</sequence>
<feature type="chain" id="PRO_5045732165" description="ABC transporter substrate-binding protein" evidence="1">
    <location>
        <begin position="27"/>
        <end position="369"/>
    </location>
</feature>
<gene>
    <name evidence="2" type="ORF">ACFPWU_01705</name>
</gene>
<dbReference type="Gene3D" id="3.40.50.2300">
    <property type="match status" value="2"/>
</dbReference>
<dbReference type="RefSeq" id="WP_378528451.1">
    <property type="nucleotide sequence ID" value="NZ_JBHSQI010000001.1"/>
</dbReference>
<accession>A0ABW1QV07</accession>
<feature type="signal peptide" evidence="1">
    <location>
        <begin position="1"/>
        <end position="26"/>
    </location>
</feature>
<evidence type="ECO:0000313" key="3">
    <source>
        <dbReference type="Proteomes" id="UP001596098"/>
    </source>
</evidence>
<keyword evidence="3" id="KW-1185">Reference proteome</keyword>
<proteinExistence type="predicted"/>
<dbReference type="EMBL" id="JBHSQI010000001">
    <property type="protein sequence ID" value="MFC6152379.1"/>
    <property type="molecule type" value="Genomic_DNA"/>
</dbReference>
<protein>
    <recommendedName>
        <fullName evidence="4">ABC transporter substrate-binding protein</fullName>
    </recommendedName>
</protein>
<feature type="non-terminal residue" evidence="2">
    <location>
        <position position="369"/>
    </location>
</feature>
<comment type="caution">
    <text evidence="2">The sequence shown here is derived from an EMBL/GenBank/DDBJ whole genome shotgun (WGS) entry which is preliminary data.</text>
</comment>
<dbReference type="Proteomes" id="UP001596098">
    <property type="component" value="Unassembled WGS sequence"/>
</dbReference>
<name>A0ABW1QV07_9ACTN</name>
<keyword evidence="1" id="KW-0732">Signal</keyword>
<reference evidence="3" key="1">
    <citation type="journal article" date="2019" name="Int. J. Syst. Evol. Microbiol.">
        <title>The Global Catalogue of Microorganisms (GCM) 10K type strain sequencing project: providing services to taxonomists for standard genome sequencing and annotation.</title>
        <authorList>
            <consortium name="The Broad Institute Genomics Platform"/>
            <consortium name="The Broad Institute Genome Sequencing Center for Infectious Disease"/>
            <person name="Wu L."/>
            <person name="Ma J."/>
        </authorList>
    </citation>
    <scope>NUCLEOTIDE SEQUENCE [LARGE SCALE GENOMIC DNA]</scope>
    <source>
        <strain evidence="3">DFY28</strain>
    </source>
</reference>
<organism evidence="2 3">
    <name type="scientific">Nocardioides yefusunii</name>
    <dbReference type="NCBI Taxonomy" id="2500546"/>
    <lineage>
        <taxon>Bacteria</taxon>
        <taxon>Bacillati</taxon>
        <taxon>Actinomycetota</taxon>
        <taxon>Actinomycetes</taxon>
        <taxon>Propionibacteriales</taxon>
        <taxon>Nocardioidaceae</taxon>
        <taxon>Nocardioides</taxon>
    </lineage>
</organism>